<dbReference type="RefSeq" id="WP_406721000.1">
    <property type="nucleotide sequence ID" value="NZ_CP135443.1"/>
</dbReference>
<sequence length="488" mass="51021">MAVFHRPFEGEDASFEEEASGNEGGRPRRRSSSYLAPSVGKKRRDSSDPSGESSFFMPSQAFVPRGDYDVEDEALEFGAYRPHRQPDDHDFIAEEDPEAWAEPAPAYTPEAPAAAAVASGASVVAGSARGFTPNYANQPHPSTAGGFDPRYGAEVFDDDEPALRPNPFQRWVNLAGAATSVALILGVVVWGYKLAMRDIQGVPVIKAMEGPSRVAPEDPGGELAEHVGLSVNGVAGTGVAAPAPERVTLAPAEAGLSDDDKAMSDLKPIDAATAPMETDETPETIVVPVPDSNARPTPEMQGATQSLAAPGAVDEATADSLTNSDSNALVVDDADGTGDDGAVAPPSPEAISQTIPGVIRSPRPMLRPARDLVAEAVAASFGGGADASTPSESEGPVEIDAASLPAGTRLVQLNTYQSADEARKDWDRVVTKFGPLMDGKKRVIQEATAGGRTFYRLRVQGFEDLAQARQFCAALVAEGASCIPATVR</sequence>
<reference evidence="3 4" key="1">
    <citation type="submission" date="2023-09" db="EMBL/GenBank/DDBJ databases">
        <title>Thioclava shenzhenensis sp. nov., a multidrug resistant bacteria-antagonizing species isolated from coastal seawater.</title>
        <authorList>
            <person name="Long M."/>
        </authorList>
    </citation>
    <scope>NUCLEOTIDE SEQUENCE [LARGE SCALE GENOMIC DNA]</scope>
    <source>
        <strain evidence="3 4">FTW29</strain>
    </source>
</reference>
<dbReference type="Proteomes" id="UP001623290">
    <property type="component" value="Chromosome"/>
</dbReference>
<dbReference type="InterPro" id="IPR036680">
    <property type="entry name" value="SPOR-like_sf"/>
</dbReference>
<proteinExistence type="predicted"/>
<evidence type="ECO:0000256" key="1">
    <source>
        <dbReference type="SAM" id="MobiDB-lite"/>
    </source>
</evidence>
<protein>
    <submittedName>
        <fullName evidence="3">SPOR domain-containing protein</fullName>
    </submittedName>
</protein>
<dbReference type="Gene3D" id="3.30.70.1070">
    <property type="entry name" value="Sporulation related repeat"/>
    <property type="match status" value="1"/>
</dbReference>
<dbReference type="Pfam" id="PF05036">
    <property type="entry name" value="SPOR"/>
    <property type="match status" value="1"/>
</dbReference>
<feature type="compositionally biased region" description="Polar residues" evidence="1">
    <location>
        <begin position="48"/>
        <end position="57"/>
    </location>
</feature>
<evidence type="ECO:0000313" key="4">
    <source>
        <dbReference type="Proteomes" id="UP001623290"/>
    </source>
</evidence>
<evidence type="ECO:0000259" key="2">
    <source>
        <dbReference type="PROSITE" id="PS51724"/>
    </source>
</evidence>
<feature type="domain" description="SPOR" evidence="2">
    <location>
        <begin position="403"/>
        <end position="488"/>
    </location>
</feature>
<dbReference type="InterPro" id="IPR007730">
    <property type="entry name" value="SPOR-like_dom"/>
</dbReference>
<accession>A0ABZ1DZM0</accession>
<keyword evidence="4" id="KW-1185">Reference proteome</keyword>
<gene>
    <name evidence="3" type="ORF">RPE78_01155</name>
</gene>
<organism evidence="3 4">
    <name type="scientific">Thioclava litoralis</name>
    <dbReference type="NCBI Taxonomy" id="3076557"/>
    <lineage>
        <taxon>Bacteria</taxon>
        <taxon>Pseudomonadati</taxon>
        <taxon>Pseudomonadota</taxon>
        <taxon>Alphaproteobacteria</taxon>
        <taxon>Rhodobacterales</taxon>
        <taxon>Paracoccaceae</taxon>
        <taxon>Thioclava</taxon>
    </lineage>
</organism>
<evidence type="ECO:0000313" key="3">
    <source>
        <dbReference type="EMBL" id="WRY33928.1"/>
    </source>
</evidence>
<dbReference type="EMBL" id="CP135443">
    <property type="protein sequence ID" value="WRY33928.1"/>
    <property type="molecule type" value="Genomic_DNA"/>
</dbReference>
<feature type="compositionally biased region" description="Acidic residues" evidence="1">
    <location>
        <begin position="10"/>
        <end position="20"/>
    </location>
</feature>
<dbReference type="PROSITE" id="PS51724">
    <property type="entry name" value="SPOR"/>
    <property type="match status" value="1"/>
</dbReference>
<feature type="region of interest" description="Disordered" evidence="1">
    <location>
        <begin position="1"/>
        <end position="61"/>
    </location>
</feature>
<name>A0ABZ1DZM0_9RHOB</name>